<dbReference type="AlphaFoldDB" id="A0A0F9DZX5"/>
<protein>
    <submittedName>
        <fullName evidence="1">Uncharacterized protein</fullName>
    </submittedName>
</protein>
<dbReference type="EMBL" id="LAZR01026914">
    <property type="protein sequence ID" value="KKL67284.1"/>
    <property type="molecule type" value="Genomic_DNA"/>
</dbReference>
<reference evidence="1" key="1">
    <citation type="journal article" date="2015" name="Nature">
        <title>Complex archaea that bridge the gap between prokaryotes and eukaryotes.</title>
        <authorList>
            <person name="Spang A."/>
            <person name="Saw J.H."/>
            <person name="Jorgensen S.L."/>
            <person name="Zaremba-Niedzwiedzka K."/>
            <person name="Martijn J."/>
            <person name="Lind A.E."/>
            <person name="van Eijk R."/>
            <person name="Schleper C."/>
            <person name="Guy L."/>
            <person name="Ettema T.J."/>
        </authorList>
    </citation>
    <scope>NUCLEOTIDE SEQUENCE</scope>
</reference>
<feature type="non-terminal residue" evidence="1">
    <location>
        <position position="1"/>
    </location>
</feature>
<gene>
    <name evidence="1" type="ORF">LCGC14_2136570</name>
</gene>
<evidence type="ECO:0000313" key="1">
    <source>
        <dbReference type="EMBL" id="KKL67284.1"/>
    </source>
</evidence>
<accession>A0A0F9DZX5</accession>
<organism evidence="1">
    <name type="scientific">marine sediment metagenome</name>
    <dbReference type="NCBI Taxonomy" id="412755"/>
    <lineage>
        <taxon>unclassified sequences</taxon>
        <taxon>metagenomes</taxon>
        <taxon>ecological metagenomes</taxon>
    </lineage>
</organism>
<sequence>VVLATMPPVATDFVNDFDDGIEVAPFSFVANFNKARAKRIGLALPGVAL</sequence>
<name>A0A0F9DZX5_9ZZZZ</name>
<comment type="caution">
    <text evidence="1">The sequence shown here is derived from an EMBL/GenBank/DDBJ whole genome shotgun (WGS) entry which is preliminary data.</text>
</comment>
<proteinExistence type="predicted"/>